<protein>
    <submittedName>
        <fullName evidence="1">Uncharacterized protein</fullName>
    </submittedName>
</protein>
<reference evidence="1 2" key="1">
    <citation type="submission" date="2017-08" db="EMBL/GenBank/DDBJ databases">
        <title>Infants hospitalized years apart are colonized by the same room-sourced microbial strains.</title>
        <authorList>
            <person name="Brooks B."/>
            <person name="Olm M.R."/>
            <person name="Firek B.A."/>
            <person name="Baker R."/>
            <person name="Thomas B.C."/>
            <person name="Morowitz M.J."/>
            <person name="Banfield J.F."/>
        </authorList>
    </citation>
    <scope>NUCLEOTIDE SEQUENCE [LARGE SCALE GENOMIC DNA]</scope>
    <source>
        <strain evidence="1">S2_018_000_R3_119</strain>
    </source>
</reference>
<sequence>MACGSMMVRELLICVIGQHLQQIIRSARTLVAIKYYVETTVICFEACLPAIILKIATGADPPAL</sequence>
<comment type="caution">
    <text evidence="1">The sequence shown here is derived from an EMBL/GenBank/DDBJ whole genome shotgun (WGS) entry which is preliminary data.</text>
</comment>
<evidence type="ECO:0000313" key="1">
    <source>
        <dbReference type="EMBL" id="PZO75950.1"/>
    </source>
</evidence>
<gene>
    <name evidence="1" type="ORF">DI640_04025</name>
</gene>
<organism evidence="1 2">
    <name type="scientific">Sphingomonas taxi</name>
    <dbReference type="NCBI Taxonomy" id="1549858"/>
    <lineage>
        <taxon>Bacteria</taxon>
        <taxon>Pseudomonadati</taxon>
        <taxon>Pseudomonadota</taxon>
        <taxon>Alphaproteobacteria</taxon>
        <taxon>Sphingomonadales</taxon>
        <taxon>Sphingomonadaceae</taxon>
        <taxon>Sphingomonas</taxon>
    </lineage>
</organism>
<evidence type="ECO:0000313" key="2">
    <source>
        <dbReference type="Proteomes" id="UP000249555"/>
    </source>
</evidence>
<accession>A0A2W4Z0W8</accession>
<dbReference type="AlphaFoldDB" id="A0A2W4Z0W8"/>
<name>A0A2W4Z0W8_9SPHN</name>
<dbReference type="Proteomes" id="UP000249555">
    <property type="component" value="Unassembled WGS sequence"/>
</dbReference>
<proteinExistence type="predicted"/>
<dbReference type="EMBL" id="QFMX01000003">
    <property type="protein sequence ID" value="PZO75950.1"/>
    <property type="molecule type" value="Genomic_DNA"/>
</dbReference>